<feature type="transmembrane region" description="Helical" evidence="13">
    <location>
        <begin position="363"/>
        <end position="381"/>
    </location>
</feature>
<evidence type="ECO:0000256" key="3">
    <source>
        <dbReference type="ARBA" id="ARBA00009655"/>
    </source>
</evidence>
<evidence type="ECO:0000256" key="2">
    <source>
        <dbReference type="ARBA" id="ARBA00004776"/>
    </source>
</evidence>
<evidence type="ECO:0000256" key="7">
    <source>
        <dbReference type="ARBA" id="ARBA00022679"/>
    </source>
</evidence>
<keyword evidence="7 16" id="KW-0808">Transferase</keyword>
<organism evidence="16 17">
    <name type="scientific">Rhodococcus gordoniae</name>
    <dbReference type="NCBI Taxonomy" id="223392"/>
    <lineage>
        <taxon>Bacteria</taxon>
        <taxon>Bacillati</taxon>
        <taxon>Actinomycetota</taxon>
        <taxon>Actinomycetes</taxon>
        <taxon>Mycobacteriales</taxon>
        <taxon>Nocardiaceae</taxon>
        <taxon>Rhodococcus</taxon>
    </lineage>
</organism>
<reference evidence="16 17" key="1">
    <citation type="submission" date="2018-06" db="EMBL/GenBank/DDBJ databases">
        <authorList>
            <consortium name="Pathogen Informatics"/>
            <person name="Doyle S."/>
        </authorList>
    </citation>
    <scope>NUCLEOTIDE SEQUENCE [LARGE SCALE GENOMIC DNA]</scope>
    <source>
        <strain evidence="16 17">NCTC13296</strain>
    </source>
</reference>
<name>A0A379M3L4_9NOCA</name>
<feature type="transmembrane region" description="Helical" evidence="13">
    <location>
        <begin position="281"/>
        <end position="298"/>
    </location>
</feature>
<dbReference type="Proteomes" id="UP000254569">
    <property type="component" value="Unassembled WGS sequence"/>
</dbReference>
<feature type="transmembrane region" description="Helical" evidence="13">
    <location>
        <begin position="24"/>
        <end position="43"/>
    </location>
</feature>
<dbReference type="GO" id="GO:0045227">
    <property type="term" value="P:capsule polysaccharide biosynthetic process"/>
    <property type="evidence" value="ECO:0007669"/>
    <property type="project" value="UniProtKB-UniPathway"/>
</dbReference>
<evidence type="ECO:0000256" key="6">
    <source>
        <dbReference type="ARBA" id="ARBA00022475"/>
    </source>
</evidence>
<keyword evidence="6" id="KW-1003">Cell membrane</keyword>
<evidence type="ECO:0000256" key="13">
    <source>
        <dbReference type="SAM" id="Phobius"/>
    </source>
</evidence>
<feature type="transmembrane region" description="Helical" evidence="13">
    <location>
        <begin position="257"/>
        <end position="275"/>
    </location>
</feature>
<dbReference type="GO" id="GO:0005886">
    <property type="term" value="C:plasma membrane"/>
    <property type="evidence" value="ECO:0007669"/>
    <property type="project" value="UniProtKB-SubCell"/>
</dbReference>
<dbReference type="Pfam" id="PF12250">
    <property type="entry name" value="AftA_N"/>
    <property type="match status" value="1"/>
</dbReference>
<evidence type="ECO:0000256" key="8">
    <source>
        <dbReference type="ARBA" id="ARBA00022692"/>
    </source>
</evidence>
<feature type="domain" description="Arabinofuranosyltransferase AftA N-terminal" evidence="15">
    <location>
        <begin position="24"/>
        <end position="467"/>
    </location>
</feature>
<evidence type="ECO:0000256" key="11">
    <source>
        <dbReference type="ARBA" id="ARBA00033184"/>
    </source>
</evidence>
<dbReference type="GO" id="GO:0016757">
    <property type="term" value="F:glycosyltransferase activity"/>
    <property type="evidence" value="ECO:0007669"/>
    <property type="project" value="UniProtKB-KW"/>
</dbReference>
<comment type="catalytic activity">
    <reaction evidence="12">
        <text>Adds an alpha-D-arabinofuranosyl group from trans,octacis-decaprenylphospho-beta-D-arabinofuranose at the 5-O-position of the eighth, tenth and twelfth galactofuranose unit of the galactofuranan chain of [beta-D-galactofuranosyl-(1-&gt;5)-beta-D-galactofuranosyl-(1-&gt;6)]14-beta-D-galactofuranosyl-(1-&gt;5)-beta-D-galactofuranosyl-(1-&gt;4)-alpha-L-rhamnopyranosyl-(1-&gt;3)-N-acetyl-alpha-D-glucosaminyl-diphospho-trans,octacis-decaprenol.</text>
        <dbReference type="EC" id="2.4.2.46"/>
    </reaction>
</comment>
<dbReference type="InterPro" id="IPR020963">
    <property type="entry name" value="ArabinofuranosylTrfase_AftA_N"/>
</dbReference>
<comment type="subcellular location">
    <subcellularLocation>
        <location evidence="1">Cell membrane</location>
        <topology evidence="1">Multi-pass membrane protein</topology>
    </subcellularLocation>
</comment>
<evidence type="ECO:0000313" key="17">
    <source>
        <dbReference type="Proteomes" id="UP000254569"/>
    </source>
</evidence>
<feature type="transmembrane region" description="Helical" evidence="13">
    <location>
        <begin position="199"/>
        <end position="216"/>
    </location>
</feature>
<dbReference type="AlphaFoldDB" id="A0A379M3L4"/>
<feature type="transmembrane region" description="Helical" evidence="13">
    <location>
        <begin position="89"/>
        <end position="109"/>
    </location>
</feature>
<evidence type="ECO:0000256" key="1">
    <source>
        <dbReference type="ARBA" id="ARBA00004651"/>
    </source>
</evidence>
<evidence type="ECO:0000256" key="4">
    <source>
        <dbReference type="ARBA" id="ARBA00012037"/>
    </source>
</evidence>
<proteinExistence type="inferred from homology"/>
<dbReference type="InterPro" id="IPR020959">
    <property type="entry name" value="ArabinofuranosylTrfase_AftA_C"/>
</dbReference>
<feature type="domain" description="Arabinofuranosyltransferase AftA C-terminal" evidence="14">
    <location>
        <begin position="474"/>
        <end position="644"/>
    </location>
</feature>
<dbReference type="UniPathway" id="UPA00963"/>
<dbReference type="EC" id="2.4.2.46" evidence="4"/>
<evidence type="ECO:0000259" key="14">
    <source>
        <dbReference type="Pfam" id="PF12249"/>
    </source>
</evidence>
<feature type="transmembrane region" description="Helical" evidence="13">
    <location>
        <begin position="310"/>
        <end position="334"/>
    </location>
</feature>
<keyword evidence="10 13" id="KW-0472">Membrane</keyword>
<sequence length="650" mass="69391">MTDASSTTIPVAPLRKIATTAGRLTMAVVVAIVVSAVGLFAFARVQWPAFNSSNVTQAVTTVMQFAALAALGLSIYLLRRRRWVTGARVLSWAALSGLVTATLGMPLAATRLYLHGISVDQEFRTQFLTRLTDSAALRDMNYADLPSFYPAGWFWIGGRVANLLGMDGWEAFKPYAIGSLAVAAVVALVLWSELVRSDLAVLAATATTLVVLAYGSPEPYGAVIAVLVAPALVLAWGAFAPVRVSGSSDYRKRARQGWGAVVGTGLFLGLAATFYTLYLGIAAFAVTVMAVVAAYLARRAGESWRAALPVLTRLVVMAAIAVLVALIVWAPFVFDVLGGNPPSESGTATHYLPDAGARLPLPMFHMSLIGLLSLLGTVWLVGRASSSHRAQALGLGVIAVYLWYLASMALTAVGNTLLAFRLEVILLVLLAAAGAFAFVDFSRWISLATSENPRVRRVLVAVGALGALAFAQNIPQVLAGEITVAYTDTDGAGERADQRPAGAASYYAEVDDVLLSQLGGERDDHVVLTADTSFLAYYPYFGFQALTSHYANPLAEFSARAAAIEEWPELSSPGELLAAWEELPWRAPDAVVFRQGAEGYTLRLAEDVYPNDPNVRRYTVTFPKELFDDPRFTVTEVGPFVVVTATGEPA</sequence>
<evidence type="ECO:0000256" key="9">
    <source>
        <dbReference type="ARBA" id="ARBA00022989"/>
    </source>
</evidence>
<keyword evidence="16" id="KW-0328">Glycosyltransferase</keyword>
<evidence type="ECO:0000313" key="16">
    <source>
        <dbReference type="EMBL" id="SUE16233.1"/>
    </source>
</evidence>
<feature type="transmembrane region" description="Helical" evidence="13">
    <location>
        <begin position="222"/>
        <end position="245"/>
    </location>
</feature>
<dbReference type="EMBL" id="UGVI01000001">
    <property type="protein sequence ID" value="SUE16233.1"/>
    <property type="molecule type" value="Genomic_DNA"/>
</dbReference>
<feature type="transmembrane region" description="Helical" evidence="13">
    <location>
        <begin position="55"/>
        <end position="77"/>
    </location>
</feature>
<feature type="transmembrane region" description="Helical" evidence="13">
    <location>
        <begin position="457"/>
        <end position="474"/>
    </location>
</feature>
<keyword evidence="9 13" id="KW-1133">Transmembrane helix</keyword>
<feature type="transmembrane region" description="Helical" evidence="13">
    <location>
        <begin position="393"/>
        <end position="418"/>
    </location>
</feature>
<feature type="transmembrane region" description="Helical" evidence="13">
    <location>
        <begin position="172"/>
        <end position="192"/>
    </location>
</feature>
<evidence type="ECO:0000256" key="5">
    <source>
        <dbReference type="ARBA" id="ARBA00020482"/>
    </source>
</evidence>
<dbReference type="Pfam" id="PF12249">
    <property type="entry name" value="AftA_C"/>
    <property type="match status" value="1"/>
</dbReference>
<gene>
    <name evidence="16" type="primary">aftA</name>
    <name evidence="16" type="ORF">NCTC13296_03101</name>
</gene>
<dbReference type="GO" id="GO:0044038">
    <property type="term" value="P:cell wall macromolecule biosynthetic process"/>
    <property type="evidence" value="ECO:0007669"/>
    <property type="project" value="InterPro"/>
</dbReference>
<keyword evidence="17" id="KW-1185">Reference proteome</keyword>
<comment type="similarity">
    <text evidence="3">Belongs to the glycosyltransferase 85 family.</text>
</comment>
<evidence type="ECO:0000259" key="15">
    <source>
        <dbReference type="Pfam" id="PF12250"/>
    </source>
</evidence>
<comment type="pathway">
    <text evidence="2">Cell wall biogenesis; cell wall polysaccharide biosynthesis.</text>
</comment>
<evidence type="ECO:0000256" key="12">
    <source>
        <dbReference type="ARBA" id="ARBA00034030"/>
    </source>
</evidence>
<protein>
    <recommendedName>
        <fullName evidence="5">Galactan 5-O-arabinofuranosyltransferase</fullName>
        <ecNumber evidence="4">2.4.2.46</ecNumber>
    </recommendedName>
    <alternativeName>
        <fullName evidence="11">Arabinofuranosyltransferase AftA</fullName>
    </alternativeName>
</protein>
<feature type="transmembrane region" description="Helical" evidence="13">
    <location>
        <begin position="424"/>
        <end position="445"/>
    </location>
</feature>
<evidence type="ECO:0000256" key="10">
    <source>
        <dbReference type="ARBA" id="ARBA00023136"/>
    </source>
</evidence>
<accession>A0A379M3L4</accession>
<keyword evidence="8 13" id="KW-0812">Transmembrane</keyword>